<evidence type="ECO:0000256" key="2">
    <source>
        <dbReference type="SAM" id="MobiDB-lite"/>
    </source>
</evidence>
<feature type="coiled-coil region" evidence="1">
    <location>
        <begin position="68"/>
        <end position="202"/>
    </location>
</feature>
<accession>M7TK10</accession>
<dbReference type="Proteomes" id="UP000012174">
    <property type="component" value="Unassembled WGS sequence"/>
</dbReference>
<evidence type="ECO:0000313" key="3">
    <source>
        <dbReference type="EMBL" id="EMR70271.1"/>
    </source>
</evidence>
<name>M7TK10_EUTLA</name>
<dbReference type="EMBL" id="KB705900">
    <property type="protein sequence ID" value="EMR70271.1"/>
    <property type="molecule type" value="Genomic_DNA"/>
</dbReference>
<keyword evidence="1" id="KW-0175">Coiled coil</keyword>
<dbReference type="eggNOG" id="ENOG502RKST">
    <property type="taxonomic scope" value="Eukaryota"/>
</dbReference>
<evidence type="ECO:0000256" key="1">
    <source>
        <dbReference type="SAM" id="Coils"/>
    </source>
</evidence>
<organism evidence="3 4">
    <name type="scientific">Eutypa lata (strain UCR-EL1)</name>
    <name type="common">Grapevine dieback disease fungus</name>
    <name type="synonym">Eutypa armeniacae</name>
    <dbReference type="NCBI Taxonomy" id="1287681"/>
    <lineage>
        <taxon>Eukaryota</taxon>
        <taxon>Fungi</taxon>
        <taxon>Dikarya</taxon>
        <taxon>Ascomycota</taxon>
        <taxon>Pezizomycotina</taxon>
        <taxon>Sordariomycetes</taxon>
        <taxon>Xylariomycetidae</taxon>
        <taxon>Xylariales</taxon>
        <taxon>Diatrypaceae</taxon>
        <taxon>Eutypa</taxon>
    </lineage>
</organism>
<gene>
    <name evidence="3" type="ORF">UCREL1_2703</name>
</gene>
<protein>
    <submittedName>
        <fullName evidence="3">Uncharacterized protein</fullName>
    </submittedName>
</protein>
<proteinExistence type="predicted"/>
<keyword evidence="4" id="KW-1185">Reference proteome</keyword>
<dbReference type="HOGENOM" id="CLU_466193_0_0_1"/>
<feature type="region of interest" description="Disordered" evidence="2">
    <location>
        <begin position="1"/>
        <end position="33"/>
    </location>
</feature>
<dbReference type="OMA" id="ECEAFRP"/>
<feature type="coiled-coil region" evidence="1">
    <location>
        <begin position="348"/>
        <end position="536"/>
    </location>
</feature>
<feature type="compositionally biased region" description="Polar residues" evidence="2">
    <location>
        <begin position="1"/>
        <end position="11"/>
    </location>
</feature>
<dbReference type="STRING" id="1287681.M7TK10"/>
<dbReference type="OrthoDB" id="4848543at2759"/>
<evidence type="ECO:0000313" key="4">
    <source>
        <dbReference type="Proteomes" id="UP000012174"/>
    </source>
</evidence>
<sequence>MRPDSQASNISRPRDPVHNPSRKLSDHARQKHRQKLAKLTEKWNDFFTCNKTSMELQDHTIASLGEAVEEKDATIQEYQLKTETYEAENDQLRNSNQQLESDLAESAQRVSVLEEKLGSYRQRLGNAINEQQQLYTRCKEKCRETIAQLKEEKQDYKASIDEELAASNSSKLALQEKVASVVEEARKNAQELKLEEREKEVTREKDHTNDLRAQLKKSHGLHEQALQSIVVMGKELLEKSVNHEKTAEGSRMLVQEQNQRLNVILQALEEVKTTTADSQTSVNGLKTLIAKDLPTVITELRETVSNCGMSAEATAQLNEHVYSINEQCGTILEQIFTSEAVADWQQRYHEVNWRVEDQAQQIQELEDELDETAPLLQTCQDQQQQLDDLQAELAESQDSQRVVEELNEHVQHLEESLAAKDNAIGQSEERCQAVEEELRSQAQILQGKEDHILKENEEHERALKLAHQQQERAVQAANKESAELSRQKDDLQKRLETALRNITQHSLDFDKLHQDYTEAKKQISELTEDLRATKAECEAFRPGHTEWARTRSEVVQIRQIAKRAAEGAAQVARKARWKIEFANFG</sequence>
<feature type="compositionally biased region" description="Basic and acidic residues" evidence="2">
    <location>
        <begin position="12"/>
        <end position="28"/>
    </location>
</feature>
<dbReference type="KEGG" id="ela:UCREL1_2703"/>
<dbReference type="AlphaFoldDB" id="M7TK10"/>
<reference evidence="4" key="1">
    <citation type="journal article" date="2013" name="Genome Announc.">
        <title>Draft genome sequence of the grapevine dieback fungus Eutypa lata UCR-EL1.</title>
        <authorList>
            <person name="Blanco-Ulate B."/>
            <person name="Rolshausen P.E."/>
            <person name="Cantu D."/>
        </authorList>
    </citation>
    <scope>NUCLEOTIDE SEQUENCE [LARGE SCALE GENOMIC DNA]</scope>
    <source>
        <strain evidence="4">UCR-EL1</strain>
    </source>
</reference>